<dbReference type="InterPro" id="IPR005162">
    <property type="entry name" value="Retrotrans_gag_dom"/>
</dbReference>
<dbReference type="Pfam" id="PF03732">
    <property type="entry name" value="Retrotrans_gag"/>
    <property type="match status" value="1"/>
</dbReference>
<keyword evidence="3" id="KW-1185">Reference proteome</keyword>
<dbReference type="PANTHER" id="PTHR33223:SF10">
    <property type="entry name" value="AMINOTRANSFERASE-LIKE PLANT MOBILE DOMAIN-CONTAINING PROTEIN"/>
    <property type="match status" value="1"/>
</dbReference>
<reference evidence="2" key="1">
    <citation type="submission" date="2018-11" db="EMBL/GenBank/DDBJ databases">
        <authorList>
            <person name="Grassa J C."/>
        </authorList>
    </citation>
    <scope>NUCLEOTIDE SEQUENCE [LARGE SCALE GENOMIC DNA]</scope>
</reference>
<sequence length="192" mass="21925">MRAQQEVIDNCSRQVPVLIRRAYQITGRQLGANTYIPTGLQYGPEEHPARHIKQTQANESSNPWSQSQTMDHMMDLQGVKGDVRCRIFPATLANAAHQCYFKLAPRKFNSWNSFMSEFYAQFSSSRQVLTHLEYLIEVKQILGEPLRAYINRFMNEAAKVKGLTKEGRLASILRGIEPLGELWKGIKRLTVG</sequence>
<accession>A0A803NKF2</accession>
<proteinExistence type="predicted"/>
<organism evidence="2 3">
    <name type="scientific">Cannabis sativa</name>
    <name type="common">Hemp</name>
    <name type="synonym">Marijuana</name>
    <dbReference type="NCBI Taxonomy" id="3483"/>
    <lineage>
        <taxon>Eukaryota</taxon>
        <taxon>Viridiplantae</taxon>
        <taxon>Streptophyta</taxon>
        <taxon>Embryophyta</taxon>
        <taxon>Tracheophyta</taxon>
        <taxon>Spermatophyta</taxon>
        <taxon>Magnoliopsida</taxon>
        <taxon>eudicotyledons</taxon>
        <taxon>Gunneridae</taxon>
        <taxon>Pentapetalae</taxon>
        <taxon>rosids</taxon>
        <taxon>fabids</taxon>
        <taxon>Rosales</taxon>
        <taxon>Cannabaceae</taxon>
        <taxon>Cannabis</taxon>
    </lineage>
</organism>
<protein>
    <recommendedName>
        <fullName evidence="1">Retrotransposon gag domain-containing protein</fullName>
    </recommendedName>
</protein>
<name>A0A803NKF2_CANSA</name>
<dbReference type="EMBL" id="UZAU01000063">
    <property type="status" value="NOT_ANNOTATED_CDS"/>
    <property type="molecule type" value="Genomic_DNA"/>
</dbReference>
<dbReference type="AlphaFoldDB" id="A0A803NKF2"/>
<reference evidence="2" key="2">
    <citation type="submission" date="2021-03" db="UniProtKB">
        <authorList>
            <consortium name="EnsemblPlants"/>
        </authorList>
    </citation>
    <scope>IDENTIFICATION</scope>
</reference>
<dbReference type="OMA" id="CRESPIN"/>
<evidence type="ECO:0000313" key="3">
    <source>
        <dbReference type="Proteomes" id="UP000596661"/>
    </source>
</evidence>
<dbReference type="EnsemblPlants" id="evm.model.01.2254">
    <property type="protein sequence ID" value="cds.evm.model.01.2254"/>
    <property type="gene ID" value="evm.TU.01.2254"/>
</dbReference>
<feature type="domain" description="Retrotransposon gag" evidence="1">
    <location>
        <begin position="87"/>
        <end position="177"/>
    </location>
</feature>
<dbReference type="PANTHER" id="PTHR33223">
    <property type="entry name" value="CCHC-TYPE DOMAIN-CONTAINING PROTEIN"/>
    <property type="match status" value="1"/>
</dbReference>
<evidence type="ECO:0000259" key="1">
    <source>
        <dbReference type="Pfam" id="PF03732"/>
    </source>
</evidence>
<evidence type="ECO:0000313" key="2">
    <source>
        <dbReference type="EnsemblPlants" id="cds.evm.model.01.2254"/>
    </source>
</evidence>
<dbReference type="Proteomes" id="UP000596661">
    <property type="component" value="Chromosome 1"/>
</dbReference>
<dbReference type="Gramene" id="evm.model.01.2254">
    <property type="protein sequence ID" value="cds.evm.model.01.2254"/>
    <property type="gene ID" value="evm.TU.01.2254"/>
</dbReference>